<name>A0A9D4YR19_RHISA</name>
<dbReference type="PANTHER" id="PTHR22930:SF289">
    <property type="entry name" value="DDE TNP4 DOMAIN-CONTAINING PROTEIN-RELATED"/>
    <property type="match status" value="1"/>
</dbReference>
<comment type="caution">
    <text evidence="2">The sequence shown here is derived from an EMBL/GenBank/DDBJ whole genome shotgun (WGS) entry which is preliminary data.</text>
</comment>
<organism evidence="2 3">
    <name type="scientific">Rhipicephalus sanguineus</name>
    <name type="common">Brown dog tick</name>
    <name type="synonym">Ixodes sanguineus</name>
    <dbReference type="NCBI Taxonomy" id="34632"/>
    <lineage>
        <taxon>Eukaryota</taxon>
        <taxon>Metazoa</taxon>
        <taxon>Ecdysozoa</taxon>
        <taxon>Arthropoda</taxon>
        <taxon>Chelicerata</taxon>
        <taxon>Arachnida</taxon>
        <taxon>Acari</taxon>
        <taxon>Parasitiformes</taxon>
        <taxon>Ixodida</taxon>
        <taxon>Ixodoidea</taxon>
        <taxon>Ixodidae</taxon>
        <taxon>Rhipicephalinae</taxon>
        <taxon>Rhipicephalus</taxon>
        <taxon>Rhipicephalus</taxon>
    </lineage>
</organism>
<dbReference type="Gene3D" id="3.30.40.10">
    <property type="entry name" value="Zinc/RING finger domain, C3HC4 (zinc finger)"/>
    <property type="match status" value="2"/>
</dbReference>
<feature type="region of interest" description="Disordered" evidence="1">
    <location>
        <begin position="248"/>
        <end position="269"/>
    </location>
</feature>
<evidence type="ECO:0000313" key="2">
    <source>
        <dbReference type="EMBL" id="KAH7984748.1"/>
    </source>
</evidence>
<dbReference type="Proteomes" id="UP000821837">
    <property type="component" value="Chromosome 1"/>
</dbReference>
<protein>
    <submittedName>
        <fullName evidence="2">Uncharacterized protein</fullName>
    </submittedName>
</protein>
<dbReference type="EMBL" id="JABSTV010001245">
    <property type="protein sequence ID" value="KAH7984748.1"/>
    <property type="molecule type" value="Genomic_DNA"/>
</dbReference>
<dbReference type="SUPFAM" id="SSF57850">
    <property type="entry name" value="RING/U-box"/>
    <property type="match status" value="1"/>
</dbReference>
<dbReference type="InterPro" id="IPR045249">
    <property type="entry name" value="HARBI1-like"/>
</dbReference>
<keyword evidence="3" id="KW-1185">Reference proteome</keyword>
<proteinExistence type="predicted"/>
<dbReference type="VEuPathDB" id="VectorBase:RSAN_027521"/>
<dbReference type="VEuPathDB" id="VectorBase:RSAN_054452"/>
<reference evidence="2" key="1">
    <citation type="journal article" date="2020" name="Cell">
        <title>Large-Scale Comparative Analyses of Tick Genomes Elucidate Their Genetic Diversity and Vector Capacities.</title>
        <authorList>
            <consortium name="Tick Genome and Microbiome Consortium (TIGMIC)"/>
            <person name="Jia N."/>
            <person name="Wang J."/>
            <person name="Shi W."/>
            <person name="Du L."/>
            <person name="Sun Y."/>
            <person name="Zhan W."/>
            <person name="Jiang J.F."/>
            <person name="Wang Q."/>
            <person name="Zhang B."/>
            <person name="Ji P."/>
            <person name="Bell-Sakyi L."/>
            <person name="Cui X.M."/>
            <person name="Yuan T.T."/>
            <person name="Jiang B.G."/>
            <person name="Yang W.F."/>
            <person name="Lam T.T."/>
            <person name="Chang Q.C."/>
            <person name="Ding S.J."/>
            <person name="Wang X.J."/>
            <person name="Zhu J.G."/>
            <person name="Ruan X.D."/>
            <person name="Zhao L."/>
            <person name="Wei J.T."/>
            <person name="Ye R.Z."/>
            <person name="Que T.C."/>
            <person name="Du C.H."/>
            <person name="Zhou Y.H."/>
            <person name="Cheng J.X."/>
            <person name="Dai P.F."/>
            <person name="Guo W.B."/>
            <person name="Han X.H."/>
            <person name="Huang E.J."/>
            <person name="Li L.F."/>
            <person name="Wei W."/>
            <person name="Gao Y.C."/>
            <person name="Liu J.Z."/>
            <person name="Shao H.Z."/>
            <person name="Wang X."/>
            <person name="Wang C.C."/>
            <person name="Yang T.C."/>
            <person name="Huo Q.B."/>
            <person name="Li W."/>
            <person name="Chen H.Y."/>
            <person name="Chen S.E."/>
            <person name="Zhou L.G."/>
            <person name="Ni X.B."/>
            <person name="Tian J.H."/>
            <person name="Sheng Y."/>
            <person name="Liu T."/>
            <person name="Pan Y.S."/>
            <person name="Xia L.Y."/>
            <person name="Li J."/>
            <person name="Zhao F."/>
            <person name="Cao W.C."/>
        </authorList>
    </citation>
    <scope>NUCLEOTIDE SEQUENCE</scope>
    <source>
        <strain evidence="2">Rsan-2018</strain>
    </source>
</reference>
<reference evidence="2" key="2">
    <citation type="submission" date="2021-09" db="EMBL/GenBank/DDBJ databases">
        <authorList>
            <person name="Jia N."/>
            <person name="Wang J."/>
            <person name="Shi W."/>
            <person name="Du L."/>
            <person name="Sun Y."/>
            <person name="Zhan W."/>
            <person name="Jiang J."/>
            <person name="Wang Q."/>
            <person name="Zhang B."/>
            <person name="Ji P."/>
            <person name="Sakyi L.B."/>
            <person name="Cui X."/>
            <person name="Yuan T."/>
            <person name="Jiang B."/>
            <person name="Yang W."/>
            <person name="Lam T.T.-Y."/>
            <person name="Chang Q."/>
            <person name="Ding S."/>
            <person name="Wang X."/>
            <person name="Zhu J."/>
            <person name="Ruan X."/>
            <person name="Zhao L."/>
            <person name="Wei J."/>
            <person name="Que T."/>
            <person name="Du C."/>
            <person name="Cheng J."/>
            <person name="Dai P."/>
            <person name="Han X."/>
            <person name="Huang E."/>
            <person name="Gao Y."/>
            <person name="Liu J."/>
            <person name="Shao H."/>
            <person name="Ye R."/>
            <person name="Li L."/>
            <person name="Wei W."/>
            <person name="Wang X."/>
            <person name="Wang C."/>
            <person name="Huo Q."/>
            <person name="Li W."/>
            <person name="Guo W."/>
            <person name="Chen H."/>
            <person name="Chen S."/>
            <person name="Zhou L."/>
            <person name="Zhou L."/>
            <person name="Ni X."/>
            <person name="Tian J."/>
            <person name="Zhou Y."/>
            <person name="Sheng Y."/>
            <person name="Liu T."/>
            <person name="Pan Y."/>
            <person name="Xia L."/>
            <person name="Li J."/>
            <person name="Zhao F."/>
            <person name="Cao W."/>
        </authorList>
    </citation>
    <scope>NUCLEOTIDE SEQUENCE</scope>
    <source>
        <strain evidence="2">Rsan-2018</strain>
        <tissue evidence="2">Larvae</tissue>
    </source>
</reference>
<dbReference type="SUPFAM" id="SSF49599">
    <property type="entry name" value="TRAF domain-like"/>
    <property type="match status" value="1"/>
</dbReference>
<dbReference type="InterPro" id="IPR013083">
    <property type="entry name" value="Znf_RING/FYVE/PHD"/>
</dbReference>
<evidence type="ECO:0000256" key="1">
    <source>
        <dbReference type="SAM" id="MobiDB-lite"/>
    </source>
</evidence>
<dbReference type="AlphaFoldDB" id="A0A9D4YR19"/>
<sequence>MATITSTHTAFGFDCALDWRPTSFVEAVSSSYVCSACKLVPRILTVLPCRHKLCPQCCIHAGRRINHCPLDKKAFDEKDVMFSILGTESVLSRRVRCWNAEHGCDVEDEASVMLEHFRRDCRFHFASCPNCGRTLPHRDVSSHLESCRYPEEPYSPEEYTREEHSAGKSLAEYLFSAFEEVTRRSLDGNTSVIRWHPSIGQRLSSERTNETTRPTTTVVNTVEDAVASTRAPYDLVVFASPDEIDSASAERELSSSALSTGEPSQSAGVLLHKSASAASDEQDNLCAAPANPFMSRTKQATVAVSGSTAIDDALAGAENIEDETESQSKLGPGASLEALMDVPECCEFTIENWSSFTEDKPLATAVYGQSSALDCGAAEEVAVLIFVARSGSVNCTKLLPALQETRICLLLIELRFCGAGTFQVVADDLENVSLPTVSRVFEHVSRLIAAHLFPLVVKFPNSDDGFREPMVGFYRIPKFPGVTGCIDCTHIRIKAPGGPDIEVYRNQKSYFSRNVQTKRVPGLLLGDAGYPCLSFPMTLTADAPPDSPERRLVGLSHIRTRNTIEIAFGVWKRRFLCLYMGLQHLVERSAVITTAFVALHNLAILGQDPEPPAVVIPQHLRRPKPDVANQTDTFLGSRCRRRLIARPYN</sequence>
<evidence type="ECO:0000313" key="3">
    <source>
        <dbReference type="Proteomes" id="UP000821837"/>
    </source>
</evidence>
<gene>
    <name evidence="2" type="ORF">HPB52_023706</name>
</gene>
<dbReference type="PANTHER" id="PTHR22930">
    <property type="match status" value="1"/>
</dbReference>
<accession>A0A9D4YR19</accession>